<dbReference type="EMBL" id="DXAQ01000078">
    <property type="protein sequence ID" value="HIZ89267.1"/>
    <property type="molecule type" value="Genomic_DNA"/>
</dbReference>
<feature type="transmembrane region" description="Helical" evidence="8">
    <location>
        <begin position="214"/>
        <end position="239"/>
    </location>
</feature>
<comment type="subcellular location">
    <subcellularLocation>
        <location evidence="1">Cell membrane</location>
        <topology evidence="1">Multi-pass membrane protein</topology>
    </subcellularLocation>
</comment>
<dbReference type="PANTHER" id="PTHR21716:SF53">
    <property type="entry name" value="PERMEASE PERM-RELATED"/>
    <property type="match status" value="1"/>
</dbReference>
<dbReference type="AlphaFoldDB" id="A0A9D2GTV0"/>
<proteinExistence type="inferred from homology"/>
<gene>
    <name evidence="9" type="ORF">H9804_04920</name>
</gene>
<dbReference type="Pfam" id="PF01594">
    <property type="entry name" value="AI-2E_transport"/>
    <property type="match status" value="1"/>
</dbReference>
<dbReference type="GO" id="GO:0055085">
    <property type="term" value="P:transmembrane transport"/>
    <property type="evidence" value="ECO:0007669"/>
    <property type="project" value="TreeGrafter"/>
</dbReference>
<evidence type="ECO:0000256" key="3">
    <source>
        <dbReference type="ARBA" id="ARBA00022448"/>
    </source>
</evidence>
<evidence type="ECO:0000256" key="8">
    <source>
        <dbReference type="SAM" id="Phobius"/>
    </source>
</evidence>
<feature type="transmembrane region" description="Helical" evidence="8">
    <location>
        <begin position="155"/>
        <end position="173"/>
    </location>
</feature>
<evidence type="ECO:0000256" key="4">
    <source>
        <dbReference type="ARBA" id="ARBA00022475"/>
    </source>
</evidence>
<dbReference type="PANTHER" id="PTHR21716">
    <property type="entry name" value="TRANSMEMBRANE PROTEIN"/>
    <property type="match status" value="1"/>
</dbReference>
<evidence type="ECO:0000256" key="1">
    <source>
        <dbReference type="ARBA" id="ARBA00004651"/>
    </source>
</evidence>
<evidence type="ECO:0000256" key="2">
    <source>
        <dbReference type="ARBA" id="ARBA00009773"/>
    </source>
</evidence>
<keyword evidence="4" id="KW-1003">Cell membrane</keyword>
<reference evidence="9" key="1">
    <citation type="journal article" date="2021" name="PeerJ">
        <title>Extensive microbial diversity within the chicken gut microbiome revealed by metagenomics and culture.</title>
        <authorList>
            <person name="Gilroy R."/>
            <person name="Ravi A."/>
            <person name="Getino M."/>
            <person name="Pursley I."/>
            <person name="Horton D.L."/>
            <person name="Alikhan N.F."/>
            <person name="Baker D."/>
            <person name="Gharbi K."/>
            <person name="Hall N."/>
            <person name="Watson M."/>
            <person name="Adriaenssens E.M."/>
            <person name="Foster-Nyarko E."/>
            <person name="Jarju S."/>
            <person name="Secka A."/>
            <person name="Antonio M."/>
            <person name="Oren A."/>
            <person name="Chaudhuri R.R."/>
            <person name="La Ragione R."/>
            <person name="Hildebrand F."/>
            <person name="Pallen M.J."/>
        </authorList>
    </citation>
    <scope>NUCLEOTIDE SEQUENCE</scope>
    <source>
        <strain evidence="9">ChiW4-1371</strain>
    </source>
</reference>
<feature type="transmembrane region" description="Helical" evidence="8">
    <location>
        <begin position="306"/>
        <end position="339"/>
    </location>
</feature>
<feature type="transmembrane region" description="Helical" evidence="8">
    <location>
        <begin position="34"/>
        <end position="54"/>
    </location>
</feature>
<name>A0A9D2GTV0_9BACT</name>
<feature type="transmembrane region" description="Helical" evidence="8">
    <location>
        <begin position="245"/>
        <end position="269"/>
    </location>
</feature>
<evidence type="ECO:0000256" key="6">
    <source>
        <dbReference type="ARBA" id="ARBA00022989"/>
    </source>
</evidence>
<comment type="similarity">
    <text evidence="2">Belongs to the autoinducer-2 exporter (AI-2E) (TC 2.A.86) family.</text>
</comment>
<feature type="transmembrane region" description="Helical" evidence="8">
    <location>
        <begin position="276"/>
        <end position="294"/>
    </location>
</feature>
<evidence type="ECO:0000313" key="9">
    <source>
        <dbReference type="EMBL" id="HIZ89267.1"/>
    </source>
</evidence>
<protein>
    <submittedName>
        <fullName evidence="9">AI-2E family transporter</fullName>
    </submittedName>
</protein>
<keyword evidence="6 8" id="KW-1133">Transmembrane helix</keyword>
<accession>A0A9D2GTV0</accession>
<keyword evidence="3" id="KW-0813">Transport</keyword>
<evidence type="ECO:0000256" key="7">
    <source>
        <dbReference type="ARBA" id="ARBA00023136"/>
    </source>
</evidence>
<keyword evidence="7 8" id="KW-0472">Membrane</keyword>
<evidence type="ECO:0000256" key="5">
    <source>
        <dbReference type="ARBA" id="ARBA00022692"/>
    </source>
</evidence>
<keyword evidence="5 8" id="KW-0812">Transmembrane</keyword>
<feature type="transmembrane region" description="Helical" evidence="8">
    <location>
        <begin position="12"/>
        <end position="28"/>
    </location>
</feature>
<evidence type="ECO:0000313" key="10">
    <source>
        <dbReference type="Proteomes" id="UP000824176"/>
    </source>
</evidence>
<dbReference type="InterPro" id="IPR002549">
    <property type="entry name" value="AI-2E-like"/>
</dbReference>
<reference evidence="9" key="2">
    <citation type="submission" date="2021-04" db="EMBL/GenBank/DDBJ databases">
        <authorList>
            <person name="Gilroy R."/>
        </authorList>
    </citation>
    <scope>NUCLEOTIDE SEQUENCE</scope>
    <source>
        <strain evidence="9">ChiW4-1371</strain>
    </source>
</reference>
<sequence>MRFNEIDFNLKNFAILAGIILLCSLIYATRDILLLFIVSVLIAYLLNPIVEIFVKAHIPRFLGVLLLVVILLVILVVLVAVMVPVMIKDITYLINHTPQYINNVFNWLEDTLAKFNIQSTFDLETSKNYITERLGVISKYILNTLSTAAVSVKNIAGVLMNVFIVPVLVFFLLTDFPDFKNFTNKVVERFNMHKIIEHLSQFESLIGKYFRGMFLVGIILSCLYGLVLFLVGVKGWLFFGMLTGFGAMIPYIGFTVGLIGSLIATVYTFHDIIHPVYTLIGFIIVQVLESMVITPKIVGDSLGINPVVVIVGLMIGGALAGFIGMIIALPIAAFLKILIDTYIFQKPMPQVQQKENKTETETKTEKSKK</sequence>
<dbReference type="Proteomes" id="UP000824176">
    <property type="component" value="Unassembled WGS sequence"/>
</dbReference>
<dbReference type="GO" id="GO:0005886">
    <property type="term" value="C:plasma membrane"/>
    <property type="evidence" value="ECO:0007669"/>
    <property type="project" value="UniProtKB-SubCell"/>
</dbReference>
<comment type="caution">
    <text evidence="9">The sequence shown here is derived from an EMBL/GenBank/DDBJ whole genome shotgun (WGS) entry which is preliminary data.</text>
</comment>
<organism evidence="9 10">
    <name type="scientific">Candidatus Mucispirillum faecigallinarum</name>
    <dbReference type="NCBI Taxonomy" id="2838699"/>
    <lineage>
        <taxon>Bacteria</taxon>
        <taxon>Pseudomonadati</taxon>
        <taxon>Deferribacterota</taxon>
        <taxon>Deferribacteres</taxon>
        <taxon>Deferribacterales</taxon>
        <taxon>Mucispirillaceae</taxon>
        <taxon>Mucispirillum</taxon>
    </lineage>
</organism>
<feature type="transmembrane region" description="Helical" evidence="8">
    <location>
        <begin position="61"/>
        <end position="87"/>
    </location>
</feature>